<keyword evidence="3 5" id="KW-1133">Transmembrane helix</keyword>
<keyword evidence="4 5" id="KW-0472">Membrane</keyword>
<dbReference type="GO" id="GO:0016020">
    <property type="term" value="C:membrane"/>
    <property type="evidence" value="ECO:0007669"/>
    <property type="project" value="UniProtKB-SubCell"/>
</dbReference>
<keyword evidence="7" id="KW-1185">Reference proteome</keyword>
<sequence>MRYYRLWIYTCNWLLFVSVVGFCVVGCKVLVLDPRRQVVPSLGLAQPSFLYAYLALLCQSGLLQLVGCLGAHRLSERLLNAYWLLIFVLLIGDALLGVFWLFKFERIASELRPLLKQSLARYGTDSQFTVLWDGIQSQHRCCGVQGYHDFAQPNVTDIGKSSIILL</sequence>
<name>A0ABD0ZK49_9HEMI</name>
<comment type="caution">
    <text evidence="6">The sequence shown here is derived from an EMBL/GenBank/DDBJ whole genome shotgun (WGS) entry which is preliminary data.</text>
</comment>
<evidence type="ECO:0000313" key="7">
    <source>
        <dbReference type="Proteomes" id="UP001558652"/>
    </source>
</evidence>
<comment type="subcellular location">
    <subcellularLocation>
        <location evidence="1">Membrane</location>
        <topology evidence="1">Multi-pass membrane protein</topology>
    </subcellularLocation>
</comment>
<keyword evidence="2 5" id="KW-0812">Transmembrane</keyword>
<evidence type="ECO:0000256" key="3">
    <source>
        <dbReference type="ARBA" id="ARBA00022989"/>
    </source>
</evidence>
<dbReference type="EMBL" id="JBFDAA010000001">
    <property type="protein sequence ID" value="KAL1140429.1"/>
    <property type="molecule type" value="Genomic_DNA"/>
</dbReference>
<proteinExistence type="predicted"/>
<organism evidence="6 7">
    <name type="scientific">Ranatra chinensis</name>
    <dbReference type="NCBI Taxonomy" id="642074"/>
    <lineage>
        <taxon>Eukaryota</taxon>
        <taxon>Metazoa</taxon>
        <taxon>Ecdysozoa</taxon>
        <taxon>Arthropoda</taxon>
        <taxon>Hexapoda</taxon>
        <taxon>Insecta</taxon>
        <taxon>Pterygota</taxon>
        <taxon>Neoptera</taxon>
        <taxon>Paraneoptera</taxon>
        <taxon>Hemiptera</taxon>
        <taxon>Heteroptera</taxon>
        <taxon>Panheteroptera</taxon>
        <taxon>Nepomorpha</taxon>
        <taxon>Nepidae</taxon>
        <taxon>Ranatrinae</taxon>
        <taxon>Ranatra</taxon>
    </lineage>
</organism>
<evidence type="ECO:0000256" key="1">
    <source>
        <dbReference type="ARBA" id="ARBA00004141"/>
    </source>
</evidence>
<dbReference type="Pfam" id="PF00335">
    <property type="entry name" value="Tetraspanin"/>
    <property type="match status" value="1"/>
</dbReference>
<accession>A0ABD0ZK49</accession>
<evidence type="ECO:0000313" key="6">
    <source>
        <dbReference type="EMBL" id="KAL1140429.1"/>
    </source>
</evidence>
<dbReference type="Proteomes" id="UP001558652">
    <property type="component" value="Unassembled WGS sequence"/>
</dbReference>
<gene>
    <name evidence="6" type="ORF">AAG570_000361</name>
</gene>
<feature type="transmembrane region" description="Helical" evidence="5">
    <location>
        <begin position="51"/>
        <end position="75"/>
    </location>
</feature>
<protein>
    <recommendedName>
        <fullName evidence="8">Tetraspanin</fullName>
    </recommendedName>
</protein>
<evidence type="ECO:0008006" key="8">
    <source>
        <dbReference type="Google" id="ProtNLM"/>
    </source>
</evidence>
<evidence type="ECO:0000256" key="2">
    <source>
        <dbReference type="ARBA" id="ARBA00022692"/>
    </source>
</evidence>
<feature type="transmembrane region" description="Helical" evidence="5">
    <location>
        <begin position="81"/>
        <end position="102"/>
    </location>
</feature>
<reference evidence="6 7" key="1">
    <citation type="submission" date="2024-07" db="EMBL/GenBank/DDBJ databases">
        <title>Chromosome-level genome assembly of the water stick insect Ranatra chinensis (Heteroptera: Nepidae).</title>
        <authorList>
            <person name="Liu X."/>
        </authorList>
    </citation>
    <scope>NUCLEOTIDE SEQUENCE [LARGE SCALE GENOMIC DNA]</scope>
    <source>
        <strain evidence="6">Cailab_2021Rc</strain>
        <tissue evidence="6">Muscle</tissue>
    </source>
</reference>
<dbReference type="Gene3D" id="1.10.1450.10">
    <property type="entry name" value="Tetraspanin"/>
    <property type="match status" value="1"/>
</dbReference>
<evidence type="ECO:0000256" key="5">
    <source>
        <dbReference type="SAM" id="Phobius"/>
    </source>
</evidence>
<evidence type="ECO:0000256" key="4">
    <source>
        <dbReference type="ARBA" id="ARBA00023136"/>
    </source>
</evidence>
<dbReference type="InterPro" id="IPR008952">
    <property type="entry name" value="Tetraspanin_EC2_sf"/>
</dbReference>
<feature type="transmembrane region" description="Helical" evidence="5">
    <location>
        <begin position="6"/>
        <end position="31"/>
    </location>
</feature>
<dbReference type="SUPFAM" id="SSF48652">
    <property type="entry name" value="Tetraspanin"/>
    <property type="match status" value="1"/>
</dbReference>
<dbReference type="AlphaFoldDB" id="A0ABD0ZK49"/>
<dbReference type="InterPro" id="IPR018499">
    <property type="entry name" value="Tetraspanin/Peripherin"/>
</dbReference>